<dbReference type="AlphaFoldDB" id="A0A7J7LCR7"/>
<evidence type="ECO:0000259" key="8">
    <source>
        <dbReference type="SMART" id="SM01035"/>
    </source>
</evidence>
<evidence type="ECO:0000256" key="4">
    <source>
        <dbReference type="ARBA" id="ARBA00022574"/>
    </source>
</evidence>
<feature type="repeat" description="WD" evidence="7">
    <location>
        <begin position="151"/>
        <end position="187"/>
    </location>
</feature>
<comment type="subcellular location">
    <subcellularLocation>
        <location evidence="1">Nucleus</location>
        <location evidence="1">Nucleolus</location>
    </subcellularLocation>
</comment>
<dbReference type="Gene3D" id="2.130.10.10">
    <property type="entry name" value="YVTN repeat-like/Quinoprotein amine dehydrogenase"/>
    <property type="match status" value="1"/>
</dbReference>
<dbReference type="Pfam" id="PF00400">
    <property type="entry name" value="WD40"/>
    <property type="match status" value="1"/>
</dbReference>
<dbReference type="PROSITE" id="PS50294">
    <property type="entry name" value="WD_REPEATS_REGION"/>
    <property type="match status" value="1"/>
</dbReference>
<dbReference type="EMBL" id="JACGCM010002370">
    <property type="protein sequence ID" value="KAF6140481.1"/>
    <property type="molecule type" value="Genomic_DNA"/>
</dbReference>
<dbReference type="InterPro" id="IPR019775">
    <property type="entry name" value="WD40_repeat_CS"/>
</dbReference>
<evidence type="ECO:0000313" key="10">
    <source>
        <dbReference type="Proteomes" id="UP000541444"/>
    </source>
</evidence>
<evidence type="ECO:0000256" key="1">
    <source>
        <dbReference type="ARBA" id="ARBA00004604"/>
    </source>
</evidence>
<dbReference type="SUPFAM" id="SSF50978">
    <property type="entry name" value="WD40 repeat-like"/>
    <property type="match status" value="1"/>
</dbReference>
<feature type="domain" description="BOP1 N-terminal" evidence="8">
    <location>
        <begin position="1"/>
        <end position="144"/>
    </location>
</feature>
<evidence type="ECO:0000256" key="5">
    <source>
        <dbReference type="ARBA" id="ARBA00022737"/>
    </source>
</evidence>
<dbReference type="PANTHER" id="PTHR17605:SF0">
    <property type="entry name" value="RIBOSOME BIOGENESIS PROTEIN BOP1"/>
    <property type="match status" value="1"/>
</dbReference>
<keyword evidence="2" id="KW-0690">Ribosome biogenesis</keyword>
<protein>
    <recommendedName>
        <fullName evidence="8">BOP1 N-terminal domain-containing protein</fullName>
    </recommendedName>
</protein>
<name>A0A7J7LCR7_9MAGN</name>
<sequence>MLVRAIRNGNLKLDKPKEGPNIYLLWGDDSSSTGKAEHGLSNIPVPKPKLPGHEESYNPSIEYIPTQEEINSYQLMYEEDHPTSIPKRFESLRKAPAYDKVLKESFDRCLDLHLCPRTRKKRINIDPESLKPKLPSRKDLKPYPSRCYLENKGHKGTVMLISTEISGQWLASGSTDGTVHIWEVKTG</sequence>
<dbReference type="PANTHER" id="PTHR17605">
    <property type="entry name" value="RIBOSOME BIOGENESIS PROTEIN BOP1 BLOCK OF PROLIFERATION 1 PROTEIN"/>
    <property type="match status" value="1"/>
</dbReference>
<dbReference type="SMART" id="SM01035">
    <property type="entry name" value="BOP1NT"/>
    <property type="match status" value="1"/>
</dbReference>
<keyword evidence="10" id="KW-1185">Reference proteome</keyword>
<dbReference type="SMART" id="SM00320">
    <property type="entry name" value="WD40"/>
    <property type="match status" value="1"/>
</dbReference>
<dbReference type="Pfam" id="PF08145">
    <property type="entry name" value="BOP1NT"/>
    <property type="match status" value="1"/>
</dbReference>
<accession>A0A7J7LCR7</accession>
<organism evidence="9 10">
    <name type="scientific">Kingdonia uniflora</name>
    <dbReference type="NCBI Taxonomy" id="39325"/>
    <lineage>
        <taxon>Eukaryota</taxon>
        <taxon>Viridiplantae</taxon>
        <taxon>Streptophyta</taxon>
        <taxon>Embryophyta</taxon>
        <taxon>Tracheophyta</taxon>
        <taxon>Spermatophyta</taxon>
        <taxon>Magnoliopsida</taxon>
        <taxon>Ranunculales</taxon>
        <taxon>Circaeasteraceae</taxon>
        <taxon>Kingdonia</taxon>
    </lineage>
</organism>
<keyword evidence="4 7" id="KW-0853">WD repeat</keyword>
<evidence type="ECO:0000313" key="9">
    <source>
        <dbReference type="EMBL" id="KAF6140481.1"/>
    </source>
</evidence>
<reference evidence="9 10" key="1">
    <citation type="journal article" date="2020" name="IScience">
        <title>Genome Sequencing of the Endangered Kingdonia uniflora (Circaeasteraceae, Ranunculales) Reveals Potential Mechanisms of Evolutionary Specialization.</title>
        <authorList>
            <person name="Sun Y."/>
            <person name="Deng T."/>
            <person name="Zhang A."/>
            <person name="Moore M.J."/>
            <person name="Landis J.B."/>
            <person name="Lin N."/>
            <person name="Zhang H."/>
            <person name="Zhang X."/>
            <person name="Huang J."/>
            <person name="Zhang X."/>
            <person name="Sun H."/>
            <person name="Wang H."/>
        </authorList>
    </citation>
    <scope>NUCLEOTIDE SEQUENCE [LARGE SCALE GENOMIC DNA]</scope>
    <source>
        <strain evidence="9">TB1705</strain>
        <tissue evidence="9">Leaf</tissue>
    </source>
</reference>
<dbReference type="OrthoDB" id="5571054at2759"/>
<proteinExistence type="predicted"/>
<keyword evidence="3" id="KW-0698">rRNA processing</keyword>
<dbReference type="GO" id="GO:0030687">
    <property type="term" value="C:preribosome, large subunit precursor"/>
    <property type="evidence" value="ECO:0007669"/>
    <property type="project" value="TreeGrafter"/>
</dbReference>
<dbReference type="InterPro" id="IPR012953">
    <property type="entry name" value="BOP1_N_dom"/>
</dbReference>
<dbReference type="PROSITE" id="PS50082">
    <property type="entry name" value="WD_REPEATS_2"/>
    <property type="match status" value="1"/>
</dbReference>
<dbReference type="InterPro" id="IPR001680">
    <property type="entry name" value="WD40_rpt"/>
</dbReference>
<evidence type="ECO:0000256" key="6">
    <source>
        <dbReference type="ARBA" id="ARBA00023242"/>
    </source>
</evidence>
<keyword evidence="5" id="KW-0677">Repeat</keyword>
<keyword evidence="6" id="KW-0539">Nucleus</keyword>
<comment type="caution">
    <text evidence="9">The sequence shown here is derived from an EMBL/GenBank/DDBJ whole genome shotgun (WGS) entry which is preliminary data.</text>
</comment>
<dbReference type="Proteomes" id="UP000541444">
    <property type="component" value="Unassembled WGS sequence"/>
</dbReference>
<dbReference type="InterPro" id="IPR028598">
    <property type="entry name" value="BOP1/Erb1"/>
</dbReference>
<evidence type="ECO:0000256" key="2">
    <source>
        <dbReference type="ARBA" id="ARBA00022517"/>
    </source>
</evidence>
<dbReference type="InterPro" id="IPR015943">
    <property type="entry name" value="WD40/YVTN_repeat-like_dom_sf"/>
</dbReference>
<dbReference type="GO" id="GO:0070545">
    <property type="term" value="C:PeBoW complex"/>
    <property type="evidence" value="ECO:0007669"/>
    <property type="project" value="TreeGrafter"/>
</dbReference>
<evidence type="ECO:0000256" key="3">
    <source>
        <dbReference type="ARBA" id="ARBA00022552"/>
    </source>
</evidence>
<dbReference type="InterPro" id="IPR036322">
    <property type="entry name" value="WD40_repeat_dom_sf"/>
</dbReference>
<evidence type="ECO:0000256" key="7">
    <source>
        <dbReference type="PROSITE-ProRule" id="PRU00221"/>
    </source>
</evidence>
<dbReference type="GO" id="GO:0043021">
    <property type="term" value="F:ribonucleoprotein complex binding"/>
    <property type="evidence" value="ECO:0007669"/>
    <property type="project" value="TreeGrafter"/>
</dbReference>
<gene>
    <name evidence="9" type="ORF">GIB67_010311</name>
</gene>
<dbReference type="GO" id="GO:0000463">
    <property type="term" value="P:maturation of LSU-rRNA from tricistronic rRNA transcript (SSU-rRNA, 5.8S rRNA, LSU-rRNA)"/>
    <property type="evidence" value="ECO:0007669"/>
    <property type="project" value="TreeGrafter"/>
</dbReference>
<dbReference type="PROSITE" id="PS00678">
    <property type="entry name" value="WD_REPEATS_1"/>
    <property type="match status" value="1"/>
</dbReference>